<dbReference type="SMART" id="SM00443">
    <property type="entry name" value="G_patch"/>
    <property type="match status" value="1"/>
</dbReference>
<sequence>MSDCRPSFGGGTDSNSTRHHLHHSKNKRHYDVLTSSRYEDVKETFSEEFHETGYRRRKRNYSEERLTDSEDELDTAKEKDDLKTWEPETSDKGAQLLAKMGYGGGGLGKSGQGREEPIPLSSQHGRVGLGYSVNKALTRDLNVKWDEQQEDKSYEEEVIWISASDRIRENFLDHISKDWVQEGERKLLIDDETSFCDETLLKDMLHAKSLFDELKDYELRKARARANPFETIGSVFFQNRAAVKAANIDRLTNWLMTDENPETMERKTPLDPKQKRINTDRPRPLFYFADVCAGPGGFSEYVLWRKGFYNARGFGFTLKGGWILLSTFLIFTVYFFAKGRV</sequence>
<feature type="compositionally biased region" description="Basic residues" evidence="2">
    <location>
        <begin position="17"/>
        <end position="28"/>
    </location>
</feature>
<evidence type="ECO:0000259" key="4">
    <source>
        <dbReference type="PROSITE" id="PS50174"/>
    </source>
</evidence>
<dbReference type="AlphaFoldDB" id="A0ABD6F418"/>
<dbReference type="InterPro" id="IPR025816">
    <property type="entry name" value="RrmJ-type_MeTrfase"/>
</dbReference>
<keyword evidence="1" id="KW-0949">S-adenosyl-L-methionine</keyword>
<feature type="domain" description="G-patch" evidence="4">
    <location>
        <begin position="89"/>
        <end position="134"/>
    </location>
</feature>
<dbReference type="InterPro" id="IPR050851">
    <property type="entry name" value="mRNA_Cap_2O-Ribose_MeTrfase"/>
</dbReference>
<dbReference type="Pfam" id="PF01728">
    <property type="entry name" value="FtsJ"/>
    <property type="match status" value="1"/>
</dbReference>
<dbReference type="PANTHER" id="PTHR16121">
    <property type="entry name" value="CAP-SPECIFIC MRNA (NUCLEOSIDE-2'-O-)-METHYLTRANSFERASE 1-RELATED"/>
    <property type="match status" value="1"/>
</dbReference>
<dbReference type="GO" id="GO:0006370">
    <property type="term" value="P:7-methylguanosine mRNA capping"/>
    <property type="evidence" value="ECO:0007669"/>
    <property type="project" value="UniProtKB-UniRule"/>
</dbReference>
<dbReference type="GO" id="GO:0016556">
    <property type="term" value="P:mRNA modification"/>
    <property type="evidence" value="ECO:0007669"/>
    <property type="project" value="UniProtKB-UniRule"/>
</dbReference>
<dbReference type="EC" id="2.1.1.57" evidence="1"/>
<dbReference type="Gene3D" id="3.40.50.12760">
    <property type="match status" value="1"/>
</dbReference>
<evidence type="ECO:0000256" key="1">
    <source>
        <dbReference type="RuleBase" id="RU368012"/>
    </source>
</evidence>
<keyword evidence="1" id="KW-0489">Methyltransferase</keyword>
<comment type="caution">
    <text evidence="6">The sequence shown here is derived from an EMBL/GenBank/DDBJ whole genome shotgun (WGS) entry which is preliminary data.</text>
</comment>
<keyword evidence="3" id="KW-0472">Membrane</keyword>
<feature type="domain" description="RrmJ-type SAM-dependent 2'-O-MTase" evidence="5">
    <location>
        <begin position="236"/>
        <end position="341"/>
    </location>
</feature>
<evidence type="ECO:0000259" key="5">
    <source>
        <dbReference type="PROSITE" id="PS51613"/>
    </source>
</evidence>
<protein>
    <recommendedName>
        <fullName evidence="1">Cap-specific mRNA (nucleoside-2'-O-)-methyltransferase 1</fullName>
        <ecNumber evidence="1">2.1.1.57</ecNumber>
    </recommendedName>
    <alternativeName>
        <fullName evidence="1">Cap1 2'O-ribose methyltransferase 1</fullName>
    </alternativeName>
</protein>
<keyword evidence="3" id="KW-1133">Transmembrane helix</keyword>
<dbReference type="PROSITE" id="PS51613">
    <property type="entry name" value="SAM_MT_RRMJ"/>
    <property type="match status" value="1"/>
</dbReference>
<evidence type="ECO:0000313" key="7">
    <source>
        <dbReference type="Proteomes" id="UP001608902"/>
    </source>
</evidence>
<dbReference type="GO" id="GO:0005634">
    <property type="term" value="C:nucleus"/>
    <property type="evidence" value="ECO:0007669"/>
    <property type="project" value="UniProtKB-SubCell"/>
</dbReference>
<gene>
    <name evidence="6" type="ORF">AB6A40_010859</name>
</gene>
<dbReference type="InterPro" id="IPR000467">
    <property type="entry name" value="G_patch_dom"/>
</dbReference>
<feature type="region of interest" description="Disordered" evidence="2">
    <location>
        <begin position="48"/>
        <end position="84"/>
    </location>
</feature>
<keyword evidence="1" id="KW-0507">mRNA processing</keyword>
<name>A0ABD6F418_9BILA</name>
<keyword evidence="3" id="KW-0812">Transmembrane</keyword>
<evidence type="ECO:0000313" key="6">
    <source>
        <dbReference type="EMBL" id="MFH4984150.1"/>
    </source>
</evidence>
<dbReference type="GO" id="GO:0003676">
    <property type="term" value="F:nucleic acid binding"/>
    <property type="evidence" value="ECO:0007669"/>
    <property type="project" value="UniProtKB-UniRule"/>
</dbReference>
<dbReference type="GO" id="GO:0004483">
    <property type="term" value="F:methyltransferase cap1 activity"/>
    <property type="evidence" value="ECO:0007669"/>
    <property type="project" value="UniProtKB-UniRule"/>
</dbReference>
<reference evidence="6 7" key="1">
    <citation type="submission" date="2024-08" db="EMBL/GenBank/DDBJ databases">
        <title>Gnathostoma spinigerum genome.</title>
        <authorList>
            <person name="Gonzalez-Bertolin B."/>
            <person name="Monzon S."/>
            <person name="Zaballos A."/>
            <person name="Jimenez P."/>
            <person name="Dekumyoy P."/>
            <person name="Varona S."/>
            <person name="Cuesta I."/>
            <person name="Sumanam S."/>
            <person name="Adisakwattana P."/>
            <person name="Gasser R.B."/>
            <person name="Hernandez-Gonzalez A."/>
            <person name="Young N.D."/>
            <person name="Perteguer M.J."/>
        </authorList>
    </citation>
    <scope>NUCLEOTIDE SEQUENCE [LARGE SCALE GENOMIC DNA]</scope>
    <source>
        <strain evidence="6">AL3</strain>
        <tissue evidence="6">Liver</tissue>
    </source>
</reference>
<comment type="subcellular location">
    <subcellularLocation>
        <location evidence="1">Nucleus</location>
    </subcellularLocation>
</comment>
<keyword evidence="7" id="KW-1185">Reference proteome</keyword>
<dbReference type="Proteomes" id="UP001608902">
    <property type="component" value="Unassembled WGS sequence"/>
</dbReference>
<dbReference type="GO" id="GO:0032259">
    <property type="term" value="P:methylation"/>
    <property type="evidence" value="ECO:0007669"/>
    <property type="project" value="UniProtKB-KW"/>
</dbReference>
<evidence type="ECO:0000256" key="2">
    <source>
        <dbReference type="SAM" id="MobiDB-lite"/>
    </source>
</evidence>
<proteinExistence type="predicted"/>
<feature type="transmembrane region" description="Helical" evidence="3">
    <location>
        <begin position="316"/>
        <end position="337"/>
    </location>
</feature>
<dbReference type="Pfam" id="PF01585">
    <property type="entry name" value="G-patch"/>
    <property type="match status" value="1"/>
</dbReference>
<keyword evidence="1" id="KW-0808">Transferase</keyword>
<comment type="catalytic activity">
    <reaction evidence="1">
        <text>a 5'-end (N(7)-methyl 5'-triphosphoguanosine)-ribonucleoside in mRNA + S-adenosyl-L-methionine = a 5'-end (N(7)-methyl 5'-triphosphoguanosine)-(2'-O-methyl-ribonucleoside) in mRNA + S-adenosyl-L-homocysteine + H(+)</text>
        <dbReference type="Rhea" id="RHEA:67020"/>
        <dbReference type="Rhea" id="RHEA-COMP:17167"/>
        <dbReference type="Rhea" id="RHEA-COMP:17168"/>
        <dbReference type="ChEBI" id="CHEBI:15378"/>
        <dbReference type="ChEBI" id="CHEBI:57856"/>
        <dbReference type="ChEBI" id="CHEBI:59789"/>
        <dbReference type="ChEBI" id="CHEBI:156461"/>
        <dbReference type="ChEBI" id="CHEBI:167609"/>
        <dbReference type="EC" id="2.1.1.57"/>
    </reaction>
</comment>
<organism evidence="6 7">
    <name type="scientific">Gnathostoma spinigerum</name>
    <dbReference type="NCBI Taxonomy" id="75299"/>
    <lineage>
        <taxon>Eukaryota</taxon>
        <taxon>Metazoa</taxon>
        <taxon>Ecdysozoa</taxon>
        <taxon>Nematoda</taxon>
        <taxon>Chromadorea</taxon>
        <taxon>Rhabditida</taxon>
        <taxon>Spirurina</taxon>
        <taxon>Gnathostomatomorpha</taxon>
        <taxon>Gnathostomatoidea</taxon>
        <taxon>Gnathostomatidae</taxon>
        <taxon>Gnathostoma</taxon>
    </lineage>
</organism>
<feature type="region of interest" description="Disordered" evidence="2">
    <location>
        <begin position="1"/>
        <end position="34"/>
    </location>
</feature>
<accession>A0ABD6F418</accession>
<dbReference type="InterPro" id="IPR002877">
    <property type="entry name" value="RNA_MeTrfase_FtsJ_dom"/>
</dbReference>
<comment type="function">
    <text evidence="1">S-adenosyl-L-methionine-dependent methyltransferase that mediates RNA cap1 2'-O-ribose methylation to the 5'-cap structure of RNAs. Methylates the ribose of the first nucleotide of a m(7)GpppG-capped mRNA to produce m(7)GpppNmp (cap1).</text>
</comment>
<evidence type="ECO:0000256" key="3">
    <source>
        <dbReference type="SAM" id="Phobius"/>
    </source>
</evidence>
<keyword evidence="1" id="KW-0506">mRNA capping</keyword>
<dbReference type="PANTHER" id="PTHR16121:SF0">
    <property type="entry name" value="CAP-SPECIFIC MRNA (NUCLEOSIDE-2'-O-)-METHYLTRANSFERASE 1"/>
    <property type="match status" value="1"/>
</dbReference>
<dbReference type="EMBL" id="JBGFUD010015526">
    <property type="protein sequence ID" value="MFH4984150.1"/>
    <property type="molecule type" value="Genomic_DNA"/>
</dbReference>
<dbReference type="PROSITE" id="PS50174">
    <property type="entry name" value="G_PATCH"/>
    <property type="match status" value="1"/>
</dbReference>
<keyword evidence="1" id="KW-0539">Nucleus</keyword>